<dbReference type="InterPro" id="IPR001932">
    <property type="entry name" value="PPM-type_phosphatase-like_dom"/>
</dbReference>
<comment type="catalytic activity">
    <reaction evidence="1">
        <text>O-phospho-L-threonyl-[protein] + H2O = L-threonyl-[protein] + phosphate</text>
        <dbReference type="Rhea" id="RHEA:47004"/>
        <dbReference type="Rhea" id="RHEA-COMP:11060"/>
        <dbReference type="Rhea" id="RHEA-COMP:11605"/>
        <dbReference type="ChEBI" id="CHEBI:15377"/>
        <dbReference type="ChEBI" id="CHEBI:30013"/>
        <dbReference type="ChEBI" id="CHEBI:43474"/>
        <dbReference type="ChEBI" id="CHEBI:61977"/>
        <dbReference type="EC" id="3.1.3.16"/>
    </reaction>
</comment>
<keyword evidence="1" id="KW-0464">Manganese</keyword>
<dbReference type="SMART" id="SM00332">
    <property type="entry name" value="PP2Cc"/>
    <property type="match status" value="1"/>
</dbReference>
<dbReference type="GO" id="GO:0046872">
    <property type="term" value="F:metal ion binding"/>
    <property type="evidence" value="ECO:0007669"/>
    <property type="project" value="UniProtKB-UniRule"/>
</dbReference>
<evidence type="ECO:0000259" key="3">
    <source>
        <dbReference type="PROSITE" id="PS51746"/>
    </source>
</evidence>
<comment type="cofactor">
    <cofactor evidence="1">
        <name>Mn(2+)</name>
        <dbReference type="ChEBI" id="CHEBI:29035"/>
    </cofactor>
</comment>
<gene>
    <name evidence="4" type="ORF">OE88DRAFT_1629865</name>
</gene>
<feature type="region of interest" description="Disordered" evidence="2">
    <location>
        <begin position="538"/>
        <end position="563"/>
    </location>
</feature>
<dbReference type="STRING" id="5364.A0A5C3N5Q9"/>
<evidence type="ECO:0000313" key="4">
    <source>
        <dbReference type="EMBL" id="TFK51478.1"/>
    </source>
</evidence>
<comment type="catalytic activity">
    <reaction evidence="1">
        <text>O-phospho-L-seryl-[protein] + H2O = L-seryl-[protein] + phosphate</text>
        <dbReference type="Rhea" id="RHEA:20629"/>
        <dbReference type="Rhea" id="RHEA-COMP:9863"/>
        <dbReference type="Rhea" id="RHEA-COMP:11604"/>
        <dbReference type="ChEBI" id="CHEBI:15377"/>
        <dbReference type="ChEBI" id="CHEBI:29999"/>
        <dbReference type="ChEBI" id="CHEBI:43474"/>
        <dbReference type="ChEBI" id="CHEBI:83421"/>
        <dbReference type="EC" id="3.1.3.16"/>
    </reaction>
</comment>
<dbReference type="PANTHER" id="PTHR12320:SF84">
    <property type="entry name" value="PROTEIN PHOSPHATASE"/>
    <property type="match status" value="1"/>
</dbReference>
<feature type="compositionally biased region" description="Polar residues" evidence="2">
    <location>
        <begin position="111"/>
        <end position="127"/>
    </location>
</feature>
<keyword evidence="1" id="KW-0460">Magnesium</keyword>
<dbReference type="Proteomes" id="UP000305948">
    <property type="component" value="Unassembled WGS sequence"/>
</dbReference>
<dbReference type="InterPro" id="IPR036457">
    <property type="entry name" value="PPM-type-like_dom_sf"/>
</dbReference>
<keyword evidence="1" id="KW-0479">Metal-binding</keyword>
<protein>
    <recommendedName>
        <fullName evidence="1">Protein phosphatase</fullName>
        <ecNumber evidence="1">3.1.3.16</ecNumber>
    </recommendedName>
</protein>
<dbReference type="SUPFAM" id="SSF81606">
    <property type="entry name" value="PP2C-like"/>
    <property type="match status" value="1"/>
</dbReference>
<evidence type="ECO:0000313" key="5">
    <source>
        <dbReference type="Proteomes" id="UP000305948"/>
    </source>
</evidence>
<dbReference type="InterPro" id="IPR039123">
    <property type="entry name" value="PPTC7"/>
</dbReference>
<keyword evidence="1" id="KW-0378">Hydrolase</keyword>
<feature type="compositionally biased region" description="Polar residues" evidence="2">
    <location>
        <begin position="20"/>
        <end position="41"/>
    </location>
</feature>
<sequence length="596" mass="64374">MKTIHKRLYQSFPVIPRAVNASTPRTRSNSASSPRSLYTANGPSFFESGSPPPPSSRGHNINIVSPARLPLEAKTEIELQLNLQQNPGSNQHVTPYSQSQSSGSHPPFSLALTTPTSHQSSSNNPLSHYTPIFPYQSLKAGPSSGAYASPDTEPSTSAKKQSPRYHLDVGAYGIPKRSKASTSRHSPLSRSAPSSHEGRHIAVQVGEDAYFVRENALGVADGVGGWSRVKHYVALATKGLTESPSALFSRRLMDYCAEEVEASTSSADPRPSPASRPQSDGFLYSHLAEFDDPLDSEEYDALEEHDPADEFEEGLDVLMILERAYDKALKAHVVPAPPPPTSFISDTNASSSTPVPMPLPPPDLSPTSETVPLLLGSSTALFAVLDYASVKPSSSNWREPAISVGEEGAGGKEPVIKIAHLGDCMGMLVRGEEVVWRSEEMWSNFNTPLQLGPSSSTRPRDAHVFTIPVRADDILILASDGLSDNLWDEEILDEVIRFRHSFLAPTKLSLTPSNVTSILGRRTLAGMLSEALCSRARRVSERKGKEGEEGKGETPFARKAREQGRWFSGGKSDDISVLVALISPATPRTGVIPGRL</sequence>
<evidence type="ECO:0000256" key="1">
    <source>
        <dbReference type="RuleBase" id="RU366020"/>
    </source>
</evidence>
<dbReference type="GO" id="GO:0004722">
    <property type="term" value="F:protein serine/threonine phosphatase activity"/>
    <property type="evidence" value="ECO:0007669"/>
    <property type="project" value="UniProtKB-EC"/>
</dbReference>
<feature type="region of interest" description="Disordered" evidence="2">
    <location>
        <begin position="17"/>
        <end position="62"/>
    </location>
</feature>
<feature type="compositionally biased region" description="Polar residues" evidence="2">
    <location>
        <begin position="86"/>
        <end position="104"/>
    </location>
</feature>
<comment type="similarity">
    <text evidence="1">Belongs to the PP2C family.</text>
</comment>
<evidence type="ECO:0000256" key="2">
    <source>
        <dbReference type="SAM" id="MobiDB-lite"/>
    </source>
</evidence>
<comment type="cofactor">
    <cofactor evidence="1">
        <name>Mg(2+)</name>
        <dbReference type="ChEBI" id="CHEBI:18420"/>
    </cofactor>
</comment>
<feature type="compositionally biased region" description="Basic and acidic residues" evidence="2">
    <location>
        <begin position="538"/>
        <end position="552"/>
    </location>
</feature>
<dbReference type="AlphaFoldDB" id="A0A5C3N5Q9"/>
<proteinExistence type="inferred from homology"/>
<keyword evidence="1" id="KW-0904">Protein phosphatase</keyword>
<accession>A0A5C3N5Q9</accession>
<feature type="domain" description="PPM-type phosphatase" evidence="3">
    <location>
        <begin position="189"/>
        <end position="582"/>
    </location>
</feature>
<feature type="compositionally biased region" description="Polar residues" evidence="2">
    <location>
        <begin position="180"/>
        <end position="194"/>
    </location>
</feature>
<keyword evidence="5" id="KW-1185">Reference proteome</keyword>
<dbReference type="PANTHER" id="PTHR12320">
    <property type="entry name" value="PROTEIN PHOSPHATASE 2C"/>
    <property type="match status" value="1"/>
</dbReference>
<dbReference type="OrthoDB" id="60843at2759"/>
<dbReference type="EC" id="3.1.3.16" evidence="1"/>
<name>A0A5C3N5Q9_9AGAM</name>
<organism evidence="4 5">
    <name type="scientific">Heliocybe sulcata</name>
    <dbReference type="NCBI Taxonomy" id="5364"/>
    <lineage>
        <taxon>Eukaryota</taxon>
        <taxon>Fungi</taxon>
        <taxon>Dikarya</taxon>
        <taxon>Basidiomycota</taxon>
        <taxon>Agaricomycotina</taxon>
        <taxon>Agaricomycetes</taxon>
        <taxon>Gloeophyllales</taxon>
        <taxon>Gloeophyllaceae</taxon>
        <taxon>Heliocybe</taxon>
    </lineage>
</organism>
<dbReference type="EMBL" id="ML213511">
    <property type="protein sequence ID" value="TFK51478.1"/>
    <property type="molecule type" value="Genomic_DNA"/>
</dbReference>
<dbReference type="PROSITE" id="PS51746">
    <property type="entry name" value="PPM_2"/>
    <property type="match status" value="1"/>
</dbReference>
<feature type="region of interest" description="Disordered" evidence="2">
    <location>
        <begin position="86"/>
        <end position="129"/>
    </location>
</feature>
<dbReference type="Gene3D" id="3.60.40.10">
    <property type="entry name" value="PPM-type phosphatase domain"/>
    <property type="match status" value="1"/>
</dbReference>
<reference evidence="4 5" key="1">
    <citation type="journal article" date="2019" name="Nat. Ecol. Evol.">
        <title>Megaphylogeny resolves global patterns of mushroom evolution.</title>
        <authorList>
            <person name="Varga T."/>
            <person name="Krizsan K."/>
            <person name="Foldi C."/>
            <person name="Dima B."/>
            <person name="Sanchez-Garcia M."/>
            <person name="Sanchez-Ramirez S."/>
            <person name="Szollosi G.J."/>
            <person name="Szarkandi J.G."/>
            <person name="Papp V."/>
            <person name="Albert L."/>
            <person name="Andreopoulos W."/>
            <person name="Angelini C."/>
            <person name="Antonin V."/>
            <person name="Barry K.W."/>
            <person name="Bougher N.L."/>
            <person name="Buchanan P."/>
            <person name="Buyck B."/>
            <person name="Bense V."/>
            <person name="Catcheside P."/>
            <person name="Chovatia M."/>
            <person name="Cooper J."/>
            <person name="Damon W."/>
            <person name="Desjardin D."/>
            <person name="Finy P."/>
            <person name="Geml J."/>
            <person name="Haridas S."/>
            <person name="Hughes K."/>
            <person name="Justo A."/>
            <person name="Karasinski D."/>
            <person name="Kautmanova I."/>
            <person name="Kiss B."/>
            <person name="Kocsube S."/>
            <person name="Kotiranta H."/>
            <person name="LaButti K.M."/>
            <person name="Lechner B.E."/>
            <person name="Liimatainen K."/>
            <person name="Lipzen A."/>
            <person name="Lukacs Z."/>
            <person name="Mihaltcheva S."/>
            <person name="Morgado L.N."/>
            <person name="Niskanen T."/>
            <person name="Noordeloos M.E."/>
            <person name="Ohm R.A."/>
            <person name="Ortiz-Santana B."/>
            <person name="Ovrebo C."/>
            <person name="Racz N."/>
            <person name="Riley R."/>
            <person name="Savchenko A."/>
            <person name="Shiryaev A."/>
            <person name="Soop K."/>
            <person name="Spirin V."/>
            <person name="Szebenyi C."/>
            <person name="Tomsovsky M."/>
            <person name="Tulloss R.E."/>
            <person name="Uehling J."/>
            <person name="Grigoriev I.V."/>
            <person name="Vagvolgyi C."/>
            <person name="Papp T."/>
            <person name="Martin F.M."/>
            <person name="Miettinen O."/>
            <person name="Hibbett D.S."/>
            <person name="Nagy L.G."/>
        </authorList>
    </citation>
    <scope>NUCLEOTIDE SEQUENCE [LARGE SCALE GENOMIC DNA]</scope>
    <source>
        <strain evidence="4 5">OMC1185</strain>
    </source>
</reference>
<feature type="region of interest" description="Disordered" evidence="2">
    <location>
        <begin position="141"/>
        <end position="198"/>
    </location>
</feature>